<sequence length="356" mass="36391">MSGGDGIPREPRSDAGAGDVHARTFGSGAREARGERSAEPRPEFRSYYGRPVLKPPVWTWEVPAYLFTGGLSAGSALLAAGADLTGRPALRRAGRLGGFGALVASTGLLIADLGRPERFHHMLRVAKPSSPMSVGTWILVAYGPGSGLAAVAELLPAPVRAGLPGRLLCRAARPAGLSAAALAPGLAAYTAVLLSQTAVPAWHDARRQLPFLFTGSAAASAAGLGMLLAPPAEAGPARRLGAIGAAAEVVAARLIERRPGLVPQAYTTGRARLLRLASEGLTLAGALATVSVARRSRPAAAAAGLALLAGSALQRFGTFEAGVASTRDPAYVVVPQRERLNTADAGHTGRIGREVP</sequence>
<feature type="transmembrane region" description="Helical" evidence="8">
    <location>
        <begin position="96"/>
        <end position="114"/>
    </location>
</feature>
<dbReference type="Pfam" id="PF03916">
    <property type="entry name" value="NrfD"/>
    <property type="match status" value="1"/>
</dbReference>
<accession>A0ABW6L3A3</accession>
<name>A0ABW6L3A3_9ACTN</name>
<keyword evidence="10" id="KW-1185">Reference proteome</keyword>
<dbReference type="Proteomes" id="UP001601197">
    <property type="component" value="Unassembled WGS sequence"/>
</dbReference>
<proteinExistence type="inferred from homology"/>
<dbReference type="Gene3D" id="1.20.1630.10">
    <property type="entry name" value="Formate dehydrogenase/DMSO reductase domain"/>
    <property type="match status" value="1"/>
</dbReference>
<evidence type="ECO:0000313" key="9">
    <source>
        <dbReference type="EMBL" id="MFE9173670.1"/>
    </source>
</evidence>
<feature type="transmembrane region" description="Helical" evidence="8">
    <location>
        <begin position="211"/>
        <end position="229"/>
    </location>
</feature>
<feature type="compositionally biased region" description="Basic and acidic residues" evidence="7">
    <location>
        <begin position="30"/>
        <end position="41"/>
    </location>
</feature>
<evidence type="ECO:0000256" key="1">
    <source>
        <dbReference type="ARBA" id="ARBA00004651"/>
    </source>
</evidence>
<dbReference type="InterPro" id="IPR005614">
    <property type="entry name" value="NrfD-like"/>
</dbReference>
<comment type="caution">
    <text evidence="9">The sequence shown here is derived from an EMBL/GenBank/DDBJ whole genome shotgun (WGS) entry which is preliminary data.</text>
</comment>
<reference evidence="9 10" key="1">
    <citation type="submission" date="2024-10" db="EMBL/GenBank/DDBJ databases">
        <title>The Natural Products Discovery Center: Release of the First 8490 Sequenced Strains for Exploring Actinobacteria Biosynthetic Diversity.</title>
        <authorList>
            <person name="Kalkreuter E."/>
            <person name="Kautsar S.A."/>
            <person name="Yang D."/>
            <person name="Bader C.D."/>
            <person name="Teijaro C.N."/>
            <person name="Fluegel L."/>
            <person name="Davis C.M."/>
            <person name="Simpson J.R."/>
            <person name="Lauterbach L."/>
            <person name="Steele A.D."/>
            <person name="Gui C."/>
            <person name="Meng S."/>
            <person name="Li G."/>
            <person name="Viehrig K."/>
            <person name="Ye F."/>
            <person name="Su P."/>
            <person name="Kiefer A.F."/>
            <person name="Nichols A."/>
            <person name="Cepeda A.J."/>
            <person name="Yan W."/>
            <person name="Fan B."/>
            <person name="Jiang Y."/>
            <person name="Adhikari A."/>
            <person name="Zheng C.-J."/>
            <person name="Schuster L."/>
            <person name="Cowan T.M."/>
            <person name="Smanski M.J."/>
            <person name="Chevrette M.G."/>
            <person name="De Carvalho L.P.S."/>
            <person name="Shen B."/>
        </authorList>
    </citation>
    <scope>NUCLEOTIDE SEQUENCE [LARGE SCALE GENOMIC DNA]</scope>
    <source>
        <strain evidence="9 10">NPDC007147</strain>
    </source>
</reference>
<evidence type="ECO:0000256" key="5">
    <source>
        <dbReference type="ARBA" id="ARBA00022989"/>
    </source>
</evidence>
<keyword evidence="5 8" id="KW-1133">Transmembrane helix</keyword>
<feature type="transmembrane region" description="Helical" evidence="8">
    <location>
        <begin position="64"/>
        <end position="84"/>
    </location>
</feature>
<evidence type="ECO:0000256" key="2">
    <source>
        <dbReference type="ARBA" id="ARBA00008929"/>
    </source>
</evidence>
<evidence type="ECO:0000256" key="4">
    <source>
        <dbReference type="ARBA" id="ARBA00022692"/>
    </source>
</evidence>
<feature type="transmembrane region" description="Helical" evidence="8">
    <location>
        <begin position="134"/>
        <end position="155"/>
    </location>
</feature>
<dbReference type="EMBL" id="JBIAFJ010000038">
    <property type="protein sequence ID" value="MFE9173670.1"/>
    <property type="molecule type" value="Genomic_DNA"/>
</dbReference>
<dbReference type="PANTHER" id="PTHR34856">
    <property type="entry name" value="PROTEIN NRFD"/>
    <property type="match status" value="1"/>
</dbReference>
<evidence type="ECO:0000313" key="10">
    <source>
        <dbReference type="Proteomes" id="UP001601197"/>
    </source>
</evidence>
<evidence type="ECO:0000256" key="3">
    <source>
        <dbReference type="ARBA" id="ARBA00022475"/>
    </source>
</evidence>
<dbReference type="InterPro" id="IPR052049">
    <property type="entry name" value="Electron_transfer_protein"/>
</dbReference>
<dbReference type="RefSeq" id="WP_388352643.1">
    <property type="nucleotide sequence ID" value="NZ_JBIAFJ010000038.1"/>
</dbReference>
<feature type="transmembrane region" description="Helical" evidence="8">
    <location>
        <begin position="176"/>
        <end position="199"/>
    </location>
</feature>
<comment type="similarity">
    <text evidence="2">Belongs to the NrfD family.</text>
</comment>
<comment type="subcellular location">
    <subcellularLocation>
        <location evidence="1">Cell membrane</location>
        <topology evidence="1">Multi-pass membrane protein</topology>
    </subcellularLocation>
</comment>
<feature type="region of interest" description="Disordered" evidence="7">
    <location>
        <begin position="1"/>
        <end position="41"/>
    </location>
</feature>
<keyword evidence="4 8" id="KW-0812">Transmembrane</keyword>
<organism evidence="9 10">
    <name type="scientific">Streptomyces kebangsaanensis</name>
    <dbReference type="NCBI Taxonomy" id="864058"/>
    <lineage>
        <taxon>Bacteria</taxon>
        <taxon>Bacillati</taxon>
        <taxon>Actinomycetota</taxon>
        <taxon>Actinomycetes</taxon>
        <taxon>Kitasatosporales</taxon>
        <taxon>Streptomycetaceae</taxon>
        <taxon>Streptomyces</taxon>
    </lineage>
</organism>
<evidence type="ECO:0000256" key="7">
    <source>
        <dbReference type="SAM" id="MobiDB-lite"/>
    </source>
</evidence>
<evidence type="ECO:0000256" key="8">
    <source>
        <dbReference type="SAM" id="Phobius"/>
    </source>
</evidence>
<evidence type="ECO:0000256" key="6">
    <source>
        <dbReference type="ARBA" id="ARBA00023136"/>
    </source>
</evidence>
<keyword evidence="6 8" id="KW-0472">Membrane</keyword>
<gene>
    <name evidence="9" type="primary">nrfD</name>
    <name evidence="9" type="ORF">ACFYNZ_30130</name>
</gene>
<keyword evidence="3" id="KW-1003">Cell membrane</keyword>
<dbReference type="PANTHER" id="PTHR34856:SF2">
    <property type="entry name" value="PROTEIN NRFD"/>
    <property type="match status" value="1"/>
</dbReference>
<protein>
    <submittedName>
        <fullName evidence="9">NrfD/PsrC family molybdoenzyme membrane anchor subunit</fullName>
    </submittedName>
</protein>